<evidence type="ECO:0000256" key="2">
    <source>
        <dbReference type="ARBA" id="ARBA00023136"/>
    </source>
</evidence>
<dbReference type="Proteomes" id="UP000242146">
    <property type="component" value="Unassembled WGS sequence"/>
</dbReference>
<name>A0A1X2GGB3_9FUNG</name>
<organism evidence="5 6">
    <name type="scientific">Hesseltinella vesiculosa</name>
    <dbReference type="NCBI Taxonomy" id="101127"/>
    <lineage>
        <taxon>Eukaryota</taxon>
        <taxon>Fungi</taxon>
        <taxon>Fungi incertae sedis</taxon>
        <taxon>Mucoromycota</taxon>
        <taxon>Mucoromycotina</taxon>
        <taxon>Mucoromycetes</taxon>
        <taxon>Mucorales</taxon>
        <taxon>Cunninghamellaceae</taxon>
        <taxon>Hesseltinella</taxon>
    </lineage>
</organism>
<keyword evidence="1" id="KW-0962">Peroxisome biogenesis</keyword>
<dbReference type="PANTHER" id="PTHR12652:SF50">
    <property type="entry name" value="PEROXIN 11"/>
    <property type="match status" value="1"/>
</dbReference>
<evidence type="ECO:0000256" key="3">
    <source>
        <dbReference type="ARBA" id="ARBA00023140"/>
    </source>
</evidence>
<dbReference type="STRING" id="101127.A0A1X2GGB3"/>
<accession>A0A1X2GGB3</accession>
<evidence type="ECO:0000313" key="6">
    <source>
        <dbReference type="Proteomes" id="UP000242146"/>
    </source>
</evidence>
<dbReference type="OrthoDB" id="411017at2759"/>
<dbReference type="Pfam" id="PF05648">
    <property type="entry name" value="PEX11"/>
    <property type="match status" value="1"/>
</dbReference>
<protein>
    <submittedName>
        <fullName evidence="5">Peroxisomal biogenesis factor 11</fullName>
    </submittedName>
</protein>
<gene>
    <name evidence="5" type="ORF">DM01DRAFT_1336839</name>
</gene>
<feature type="non-terminal residue" evidence="5">
    <location>
        <position position="1"/>
    </location>
</feature>
<dbReference type="AlphaFoldDB" id="A0A1X2GGB3"/>
<comment type="subcellular location">
    <subcellularLocation>
        <location evidence="4">Peroxisome membrane</location>
    </subcellularLocation>
</comment>
<dbReference type="GO" id="GO:0005778">
    <property type="term" value="C:peroxisomal membrane"/>
    <property type="evidence" value="ECO:0007669"/>
    <property type="project" value="UniProtKB-SubCell"/>
</dbReference>
<comment type="caution">
    <text evidence="5">The sequence shown here is derived from an EMBL/GenBank/DDBJ whole genome shotgun (WGS) entry which is preliminary data.</text>
</comment>
<reference evidence="5 6" key="1">
    <citation type="submission" date="2016-07" db="EMBL/GenBank/DDBJ databases">
        <title>Pervasive Adenine N6-methylation of Active Genes in Fungi.</title>
        <authorList>
            <consortium name="DOE Joint Genome Institute"/>
            <person name="Mondo S.J."/>
            <person name="Dannebaum R.O."/>
            <person name="Kuo R.C."/>
            <person name="Labutti K."/>
            <person name="Haridas S."/>
            <person name="Kuo A."/>
            <person name="Salamov A."/>
            <person name="Ahrendt S.R."/>
            <person name="Lipzen A."/>
            <person name="Sullivan W."/>
            <person name="Andreopoulos W.B."/>
            <person name="Clum A."/>
            <person name="Lindquist E."/>
            <person name="Daum C."/>
            <person name="Ramamoorthy G.K."/>
            <person name="Gryganskyi A."/>
            <person name="Culley D."/>
            <person name="Magnuson J.K."/>
            <person name="James T.Y."/>
            <person name="O'Malley M.A."/>
            <person name="Stajich J.E."/>
            <person name="Spatafora J.W."/>
            <person name="Visel A."/>
            <person name="Grigoriev I.V."/>
        </authorList>
    </citation>
    <scope>NUCLEOTIDE SEQUENCE [LARGE SCALE GENOMIC DNA]</scope>
    <source>
        <strain evidence="5 6">NRRL 3301</strain>
    </source>
</reference>
<dbReference type="GO" id="GO:0016559">
    <property type="term" value="P:peroxisome fission"/>
    <property type="evidence" value="ECO:0007669"/>
    <property type="project" value="InterPro"/>
</dbReference>
<dbReference type="PANTHER" id="PTHR12652">
    <property type="entry name" value="PEROXISOMAL BIOGENESIS FACTOR 11"/>
    <property type="match status" value="1"/>
</dbReference>
<evidence type="ECO:0000256" key="4">
    <source>
        <dbReference type="ARBA" id="ARBA00046271"/>
    </source>
</evidence>
<evidence type="ECO:0000313" key="5">
    <source>
        <dbReference type="EMBL" id="ORX52467.1"/>
    </source>
</evidence>
<proteinExistence type="predicted"/>
<dbReference type="InterPro" id="IPR008733">
    <property type="entry name" value="PEX11"/>
</dbReference>
<sequence>MVTHQQVEALNRFLHTTYGRERTCRLIQYFSRFYVFYITRQGASIKEIQRWTDLKNHISNARKFFRLLKPVEFAQTAIKTLGTQDEVLRATGFLKQLGMFLYYTAEVFVLSNSIGFYRPANIQKITDFGQKAWLLGLAASMLSGLYKFQLLGIRSHVLAKERLAQGEKSDQDLQSRELALQREKFKNSYQLVQDALDCVIPSSALGWLPADEGFVGLVGVVTSLMCMNTQWKSVNP</sequence>
<keyword evidence="6" id="KW-1185">Reference proteome</keyword>
<keyword evidence="2" id="KW-0472">Membrane</keyword>
<dbReference type="EMBL" id="MCGT01000018">
    <property type="protein sequence ID" value="ORX52467.1"/>
    <property type="molecule type" value="Genomic_DNA"/>
</dbReference>
<evidence type="ECO:0000256" key="1">
    <source>
        <dbReference type="ARBA" id="ARBA00022593"/>
    </source>
</evidence>
<keyword evidence="3" id="KW-0576">Peroxisome</keyword>